<dbReference type="SUPFAM" id="SSF48264">
    <property type="entry name" value="Cytochrome P450"/>
    <property type="match status" value="1"/>
</dbReference>
<dbReference type="STRING" id="158441.A0A226F0C1"/>
<evidence type="ECO:0000256" key="4">
    <source>
        <dbReference type="ARBA" id="ARBA00023033"/>
    </source>
</evidence>
<dbReference type="PANTHER" id="PTHR24300">
    <property type="entry name" value="CYTOCHROME P450 508A4-RELATED"/>
    <property type="match status" value="1"/>
</dbReference>
<dbReference type="Gene3D" id="1.10.630.10">
    <property type="entry name" value="Cytochrome P450"/>
    <property type="match status" value="1"/>
</dbReference>
<dbReference type="PROSITE" id="PS00086">
    <property type="entry name" value="CYTOCHROME_P450"/>
    <property type="match status" value="1"/>
</dbReference>
<sequence length="213" mass="23916">MKMISDDQFIITVMDLIQAGSDTTSGNMAFGILLLTSYPTVQEKFVQEIIKVVGSQGVPCLDDRDKMPYAQAVIAETLRYARNIMIMPRNVLKDFWYQGFRIKKGTALMMFAQTISMDEDVWGDPDNFRPERFIKNGSFNKEFADENTVPFGTGKRSCIGEGVARDALFIMLTTLIRNLKFSLQEGRPKPSLMPVLGLNALAAPFDVVVTPRK</sequence>
<comment type="similarity">
    <text evidence="1 6">Belongs to the cytochrome P450 family.</text>
</comment>
<evidence type="ECO:0000256" key="3">
    <source>
        <dbReference type="ARBA" id="ARBA00023004"/>
    </source>
</evidence>
<dbReference type="GO" id="GO:0020037">
    <property type="term" value="F:heme binding"/>
    <property type="evidence" value="ECO:0007669"/>
    <property type="project" value="InterPro"/>
</dbReference>
<dbReference type="GO" id="GO:0005506">
    <property type="term" value="F:iron ion binding"/>
    <property type="evidence" value="ECO:0007669"/>
    <property type="project" value="InterPro"/>
</dbReference>
<comment type="caution">
    <text evidence="7">The sequence shown here is derived from an EMBL/GenBank/DDBJ whole genome shotgun (WGS) entry which is preliminary data.</text>
</comment>
<dbReference type="Pfam" id="PF00067">
    <property type="entry name" value="p450"/>
    <property type="match status" value="1"/>
</dbReference>
<organism evidence="7 8">
    <name type="scientific">Folsomia candida</name>
    <name type="common">Springtail</name>
    <dbReference type="NCBI Taxonomy" id="158441"/>
    <lineage>
        <taxon>Eukaryota</taxon>
        <taxon>Metazoa</taxon>
        <taxon>Ecdysozoa</taxon>
        <taxon>Arthropoda</taxon>
        <taxon>Hexapoda</taxon>
        <taxon>Collembola</taxon>
        <taxon>Entomobryomorpha</taxon>
        <taxon>Isotomoidea</taxon>
        <taxon>Isotomidae</taxon>
        <taxon>Proisotominae</taxon>
        <taxon>Folsomia</taxon>
    </lineage>
</organism>
<keyword evidence="8" id="KW-1185">Reference proteome</keyword>
<dbReference type="InterPro" id="IPR050182">
    <property type="entry name" value="Cytochrome_P450_fam2"/>
</dbReference>
<dbReference type="InterPro" id="IPR036396">
    <property type="entry name" value="Cyt_P450_sf"/>
</dbReference>
<evidence type="ECO:0000256" key="6">
    <source>
        <dbReference type="RuleBase" id="RU000461"/>
    </source>
</evidence>
<evidence type="ECO:0000256" key="2">
    <source>
        <dbReference type="ARBA" id="ARBA00022723"/>
    </source>
</evidence>
<dbReference type="AlphaFoldDB" id="A0A226F0C1"/>
<accession>A0A226F0C1</accession>
<dbReference type="PRINTS" id="PR00463">
    <property type="entry name" value="EP450I"/>
</dbReference>
<protein>
    <submittedName>
        <fullName evidence="7">Cytochrome P450 2D6</fullName>
    </submittedName>
</protein>
<feature type="binding site" description="axial binding residue" evidence="5">
    <location>
        <position position="158"/>
    </location>
    <ligand>
        <name>heme</name>
        <dbReference type="ChEBI" id="CHEBI:30413"/>
    </ligand>
    <ligandPart>
        <name>Fe</name>
        <dbReference type="ChEBI" id="CHEBI:18248"/>
    </ligandPart>
</feature>
<dbReference type="OMA" id="EINCHRE"/>
<evidence type="ECO:0000313" key="8">
    <source>
        <dbReference type="Proteomes" id="UP000198287"/>
    </source>
</evidence>
<keyword evidence="4 6" id="KW-0503">Monooxygenase</keyword>
<name>A0A226F0C1_FOLCA</name>
<reference evidence="7 8" key="1">
    <citation type="submission" date="2015-12" db="EMBL/GenBank/DDBJ databases">
        <title>The genome of Folsomia candida.</title>
        <authorList>
            <person name="Faddeeva A."/>
            <person name="Derks M.F."/>
            <person name="Anvar Y."/>
            <person name="Smit S."/>
            <person name="Van Straalen N."/>
            <person name="Roelofs D."/>
        </authorList>
    </citation>
    <scope>NUCLEOTIDE SEQUENCE [LARGE SCALE GENOMIC DNA]</scope>
    <source>
        <strain evidence="7 8">VU population</strain>
        <tissue evidence="7">Whole body</tissue>
    </source>
</reference>
<dbReference type="OrthoDB" id="1470350at2759"/>
<keyword evidence="2 5" id="KW-0479">Metal-binding</keyword>
<dbReference type="GO" id="GO:0005737">
    <property type="term" value="C:cytoplasm"/>
    <property type="evidence" value="ECO:0007669"/>
    <property type="project" value="TreeGrafter"/>
</dbReference>
<keyword evidence="6" id="KW-0560">Oxidoreductase</keyword>
<dbReference type="GO" id="GO:0006082">
    <property type="term" value="P:organic acid metabolic process"/>
    <property type="evidence" value="ECO:0007669"/>
    <property type="project" value="TreeGrafter"/>
</dbReference>
<dbReference type="Proteomes" id="UP000198287">
    <property type="component" value="Unassembled WGS sequence"/>
</dbReference>
<dbReference type="GO" id="GO:0006805">
    <property type="term" value="P:xenobiotic metabolic process"/>
    <property type="evidence" value="ECO:0007669"/>
    <property type="project" value="TreeGrafter"/>
</dbReference>
<gene>
    <name evidence="7" type="ORF">Fcan01_01628</name>
</gene>
<dbReference type="InterPro" id="IPR001128">
    <property type="entry name" value="Cyt_P450"/>
</dbReference>
<comment type="cofactor">
    <cofactor evidence="5">
        <name>heme</name>
        <dbReference type="ChEBI" id="CHEBI:30413"/>
    </cofactor>
</comment>
<evidence type="ECO:0000256" key="1">
    <source>
        <dbReference type="ARBA" id="ARBA00010617"/>
    </source>
</evidence>
<evidence type="ECO:0000256" key="5">
    <source>
        <dbReference type="PIRSR" id="PIRSR602401-1"/>
    </source>
</evidence>
<dbReference type="PANTHER" id="PTHR24300:SF375">
    <property type="entry name" value="CYTOCHROME P450 FAMILY"/>
    <property type="match status" value="1"/>
</dbReference>
<evidence type="ECO:0000313" key="7">
    <source>
        <dbReference type="EMBL" id="OXA62591.1"/>
    </source>
</evidence>
<keyword evidence="3 5" id="KW-0408">Iron</keyword>
<keyword evidence="5 6" id="KW-0349">Heme</keyword>
<dbReference type="InterPro" id="IPR017972">
    <property type="entry name" value="Cyt_P450_CS"/>
</dbReference>
<dbReference type="InterPro" id="IPR002401">
    <property type="entry name" value="Cyt_P450_E_grp-I"/>
</dbReference>
<dbReference type="PRINTS" id="PR00385">
    <property type="entry name" value="P450"/>
</dbReference>
<proteinExistence type="inferred from homology"/>
<dbReference type="EMBL" id="LNIX01000001">
    <property type="protein sequence ID" value="OXA62591.1"/>
    <property type="molecule type" value="Genomic_DNA"/>
</dbReference>
<dbReference type="GO" id="GO:0016712">
    <property type="term" value="F:oxidoreductase activity, acting on paired donors, with incorporation or reduction of molecular oxygen, reduced flavin or flavoprotein as one donor, and incorporation of one atom of oxygen"/>
    <property type="evidence" value="ECO:0007669"/>
    <property type="project" value="TreeGrafter"/>
</dbReference>